<dbReference type="RefSeq" id="WP_120529404.1">
    <property type="nucleotide sequence ID" value="NZ_JABFJV010000542.1"/>
</dbReference>
<dbReference type="OrthoDB" id="5382247at2"/>
<proteinExistence type="predicted"/>
<feature type="chain" id="PRO_5044075946" description="DUF4136 domain-containing protein" evidence="1">
    <location>
        <begin position="21"/>
        <end position="177"/>
    </location>
</feature>
<protein>
    <recommendedName>
        <fullName evidence="4">DUF4136 domain-containing protein</fullName>
    </recommendedName>
</protein>
<evidence type="ECO:0008006" key="4">
    <source>
        <dbReference type="Google" id="ProtNLM"/>
    </source>
</evidence>
<evidence type="ECO:0000256" key="1">
    <source>
        <dbReference type="SAM" id="SignalP"/>
    </source>
</evidence>
<reference evidence="2 3" key="1">
    <citation type="submission" date="2020-05" db="EMBL/GenBank/DDBJ databases">
        <authorList>
            <person name="Whitworth D."/>
        </authorList>
    </citation>
    <scope>NUCLEOTIDE SEQUENCE [LARGE SCALE GENOMIC DNA]</scope>
    <source>
        <strain evidence="2 3">AB043B</strain>
    </source>
</reference>
<gene>
    <name evidence="2" type="ORF">HMI49_41580</name>
</gene>
<dbReference type="EMBL" id="JABFJV010000542">
    <property type="protein sequence ID" value="NOK39674.1"/>
    <property type="molecule type" value="Genomic_DNA"/>
</dbReference>
<name>A0A3A8HNK9_9BACT</name>
<organism evidence="2 3">
    <name type="scientific">Corallococcus exercitus</name>
    <dbReference type="NCBI Taxonomy" id="2316736"/>
    <lineage>
        <taxon>Bacteria</taxon>
        <taxon>Pseudomonadati</taxon>
        <taxon>Myxococcota</taxon>
        <taxon>Myxococcia</taxon>
        <taxon>Myxococcales</taxon>
        <taxon>Cystobacterineae</taxon>
        <taxon>Myxococcaceae</taxon>
        <taxon>Corallococcus</taxon>
    </lineage>
</organism>
<sequence length="177" mass="19196">MRPARLLPLLLVSLVLPACAARQVRPEGAIRKVVVVAGSRVDVLPTGTFRQDIIGESNPRTVLARQTESELLSRGFEVVATRQSAAPVPLTDEVSSFVQQNKAEAAVVVILDWLDVSGATVLGRVDVVLRLGMVDPNGQVLWTDTFRSQPIVSAYQSATDWNSFLRRAVIDAVQVVP</sequence>
<keyword evidence="1" id="KW-0732">Signal</keyword>
<keyword evidence="3" id="KW-1185">Reference proteome</keyword>
<feature type="signal peptide" evidence="1">
    <location>
        <begin position="1"/>
        <end position="20"/>
    </location>
</feature>
<accession>A0A3A8HNK9</accession>
<evidence type="ECO:0000313" key="2">
    <source>
        <dbReference type="EMBL" id="NOK39674.1"/>
    </source>
</evidence>
<dbReference type="Proteomes" id="UP000563426">
    <property type="component" value="Unassembled WGS sequence"/>
</dbReference>
<dbReference type="AlphaFoldDB" id="A0A3A8HNK9"/>
<evidence type="ECO:0000313" key="3">
    <source>
        <dbReference type="Proteomes" id="UP000563426"/>
    </source>
</evidence>
<comment type="caution">
    <text evidence="2">The sequence shown here is derived from an EMBL/GenBank/DDBJ whole genome shotgun (WGS) entry which is preliminary data.</text>
</comment>